<dbReference type="InParanoid" id="A0A7R8UM04"/>
<dbReference type="EMBL" id="LR899010">
    <property type="protein sequence ID" value="CAD7083007.1"/>
    <property type="molecule type" value="Genomic_DNA"/>
</dbReference>
<keyword evidence="2" id="KW-1185">Reference proteome</keyword>
<evidence type="ECO:0000313" key="2">
    <source>
        <dbReference type="Proteomes" id="UP000594454"/>
    </source>
</evidence>
<sequence length="199" mass="21427">MVLASSLCSSVMCILIPSVFNSKTSTIPNVQRPPLEFNKNDQPISTAASVATPVEVLLKQLAATSQKVNALPNGAALDNISAILQQRPSWFVGSSQPSIKIFGAGTESRFPPFLEFLVQRIQSFFSVYRYQDTSRPGPGSYIQDVEFIEPTKVTVNEATFPKEGGDGAIFSENAGATINDDYDDIFENGTGVISIGSEP</sequence>
<accession>A0A7R8UM04</accession>
<evidence type="ECO:0000313" key="1">
    <source>
        <dbReference type="EMBL" id="CAD7083007.1"/>
    </source>
</evidence>
<reference evidence="1 2" key="1">
    <citation type="submission" date="2020-11" db="EMBL/GenBank/DDBJ databases">
        <authorList>
            <person name="Wallbank WR R."/>
            <person name="Pardo Diaz C."/>
            <person name="Kozak K."/>
            <person name="Martin S."/>
            <person name="Jiggins C."/>
            <person name="Moest M."/>
            <person name="Warren A I."/>
            <person name="Generalovic N T."/>
            <person name="Byers J.R.P. K."/>
            <person name="Montejo-Kovacevich G."/>
            <person name="Yen C E."/>
        </authorList>
    </citation>
    <scope>NUCLEOTIDE SEQUENCE [LARGE SCALE GENOMIC DNA]</scope>
</reference>
<dbReference type="OrthoDB" id="7791582at2759"/>
<dbReference type="Proteomes" id="UP000594454">
    <property type="component" value="Chromosome 2"/>
</dbReference>
<organism evidence="1 2">
    <name type="scientific">Hermetia illucens</name>
    <name type="common">Black soldier fly</name>
    <dbReference type="NCBI Taxonomy" id="343691"/>
    <lineage>
        <taxon>Eukaryota</taxon>
        <taxon>Metazoa</taxon>
        <taxon>Ecdysozoa</taxon>
        <taxon>Arthropoda</taxon>
        <taxon>Hexapoda</taxon>
        <taxon>Insecta</taxon>
        <taxon>Pterygota</taxon>
        <taxon>Neoptera</taxon>
        <taxon>Endopterygota</taxon>
        <taxon>Diptera</taxon>
        <taxon>Brachycera</taxon>
        <taxon>Stratiomyomorpha</taxon>
        <taxon>Stratiomyidae</taxon>
        <taxon>Hermetiinae</taxon>
        <taxon>Hermetia</taxon>
    </lineage>
</organism>
<name>A0A7R8UM04_HERIL</name>
<protein>
    <submittedName>
        <fullName evidence="1">Uncharacterized protein</fullName>
    </submittedName>
</protein>
<gene>
    <name evidence="1" type="ORF">HERILL_LOCUS6000</name>
</gene>
<dbReference type="AlphaFoldDB" id="A0A7R8UM04"/>
<proteinExistence type="predicted"/>